<evidence type="ECO:0000256" key="6">
    <source>
        <dbReference type="ARBA" id="ARBA00023004"/>
    </source>
</evidence>
<keyword evidence="7" id="KW-0376">Hydrogen peroxide</keyword>
<feature type="domain" description="Plant heme peroxidase family profile" evidence="12">
    <location>
        <begin position="24"/>
        <end position="134"/>
    </location>
</feature>
<dbReference type="EC" id="1.11.1.21" evidence="11"/>
<evidence type="ECO:0000256" key="10">
    <source>
        <dbReference type="ARBA" id="ARBA00060838"/>
    </source>
</evidence>
<keyword evidence="5" id="KW-0560">Oxidoreductase</keyword>
<comment type="catalytic activity">
    <reaction evidence="8">
        <text>2 H2O2 = O2 + 2 H2O</text>
        <dbReference type="Rhea" id="RHEA:20309"/>
        <dbReference type="ChEBI" id="CHEBI:15377"/>
        <dbReference type="ChEBI" id="CHEBI:15379"/>
        <dbReference type="ChEBI" id="CHEBI:16240"/>
        <dbReference type="EC" id="1.11.1.21"/>
    </reaction>
</comment>
<evidence type="ECO:0000256" key="1">
    <source>
        <dbReference type="ARBA" id="ARBA00001970"/>
    </source>
</evidence>
<gene>
    <name evidence="13" type="ORF">HSBAA_15280</name>
</gene>
<protein>
    <recommendedName>
        <fullName evidence="11">catalase peroxidase</fullName>
        <ecNumber evidence="11">1.11.1.21</ecNumber>
    </recommendedName>
</protein>
<sequence>MPTWNRGHDAFRNYMQAQSTGIPAEHLMVDRAFMLNLSAPQMAALVGGMRAIGANADENNTDGILTHRPGQLTNDFFVNLIDMGTVWEPTDESEERFVGRDRKSGETKWTASRVDLVYGSNSQLRAIAEEFGANGASAT</sequence>
<evidence type="ECO:0000256" key="2">
    <source>
        <dbReference type="ARBA" id="ARBA00022559"/>
    </source>
</evidence>
<dbReference type="GO" id="GO:0042744">
    <property type="term" value="P:hydrogen peroxide catabolic process"/>
    <property type="evidence" value="ECO:0007669"/>
    <property type="project" value="UniProtKB-KW"/>
</dbReference>
<keyword evidence="3" id="KW-0349">Heme</keyword>
<evidence type="ECO:0000256" key="11">
    <source>
        <dbReference type="ARBA" id="ARBA00067012"/>
    </source>
</evidence>
<keyword evidence="4" id="KW-0479">Metal-binding</keyword>
<organism evidence="13 14">
    <name type="scientific">Vreelandella sulfidaeris</name>
    <dbReference type="NCBI Taxonomy" id="115553"/>
    <lineage>
        <taxon>Bacteria</taxon>
        <taxon>Pseudomonadati</taxon>
        <taxon>Pseudomonadota</taxon>
        <taxon>Gammaproteobacteria</taxon>
        <taxon>Oceanospirillales</taxon>
        <taxon>Halomonadaceae</taxon>
        <taxon>Vreelandella</taxon>
    </lineage>
</organism>
<evidence type="ECO:0000259" key="12">
    <source>
        <dbReference type="Pfam" id="PF00141"/>
    </source>
</evidence>
<evidence type="ECO:0000256" key="5">
    <source>
        <dbReference type="ARBA" id="ARBA00023002"/>
    </source>
</evidence>
<evidence type="ECO:0000256" key="9">
    <source>
        <dbReference type="ARBA" id="ARBA00051651"/>
    </source>
</evidence>
<dbReference type="Pfam" id="PF00141">
    <property type="entry name" value="peroxidase"/>
    <property type="match status" value="1"/>
</dbReference>
<evidence type="ECO:0000256" key="8">
    <source>
        <dbReference type="ARBA" id="ARBA00049145"/>
    </source>
</evidence>
<dbReference type="GO" id="GO:0005829">
    <property type="term" value="C:cytosol"/>
    <property type="evidence" value="ECO:0007669"/>
    <property type="project" value="TreeGrafter"/>
</dbReference>
<dbReference type="KEGG" id="hsr:HSBAA_15280"/>
<evidence type="ECO:0000256" key="3">
    <source>
        <dbReference type="ARBA" id="ARBA00022617"/>
    </source>
</evidence>
<dbReference type="GO" id="GO:0020037">
    <property type="term" value="F:heme binding"/>
    <property type="evidence" value="ECO:0007669"/>
    <property type="project" value="InterPro"/>
</dbReference>
<dbReference type="SUPFAM" id="SSF48113">
    <property type="entry name" value="Heme-dependent peroxidases"/>
    <property type="match status" value="1"/>
</dbReference>
<dbReference type="InterPro" id="IPR000763">
    <property type="entry name" value="Catalase_peroxidase"/>
</dbReference>
<dbReference type="AlphaFoldDB" id="A0A455U2G9"/>
<dbReference type="EMBL" id="AP019514">
    <property type="protein sequence ID" value="BBI60222.1"/>
    <property type="molecule type" value="Genomic_DNA"/>
</dbReference>
<proteinExistence type="inferred from homology"/>
<dbReference type="PANTHER" id="PTHR30555">
    <property type="entry name" value="HYDROPEROXIDASE I, BIFUNCTIONAL CATALASE-PEROXIDASE"/>
    <property type="match status" value="1"/>
</dbReference>
<keyword evidence="2" id="KW-0575">Peroxidase</keyword>
<dbReference type="Gene3D" id="1.10.420.10">
    <property type="entry name" value="Peroxidase, domain 2"/>
    <property type="match status" value="1"/>
</dbReference>
<evidence type="ECO:0000313" key="14">
    <source>
        <dbReference type="Proteomes" id="UP000320231"/>
    </source>
</evidence>
<dbReference type="FunFam" id="1.10.420.10:FF:000004">
    <property type="entry name" value="Catalase-peroxidase"/>
    <property type="match status" value="1"/>
</dbReference>
<dbReference type="GO" id="GO:0004096">
    <property type="term" value="F:catalase activity"/>
    <property type="evidence" value="ECO:0007669"/>
    <property type="project" value="InterPro"/>
</dbReference>
<dbReference type="GO" id="GO:0046872">
    <property type="term" value="F:metal ion binding"/>
    <property type="evidence" value="ECO:0007669"/>
    <property type="project" value="UniProtKB-KW"/>
</dbReference>
<comment type="catalytic activity">
    <reaction evidence="9">
        <text>H2O2 + AH2 = A + 2 H2O</text>
        <dbReference type="Rhea" id="RHEA:30275"/>
        <dbReference type="ChEBI" id="CHEBI:13193"/>
        <dbReference type="ChEBI" id="CHEBI:15377"/>
        <dbReference type="ChEBI" id="CHEBI:16240"/>
        <dbReference type="ChEBI" id="CHEBI:17499"/>
        <dbReference type="EC" id="1.11.1.21"/>
    </reaction>
</comment>
<accession>A0A455U2G9</accession>
<comment type="cofactor">
    <cofactor evidence="1">
        <name>heme b</name>
        <dbReference type="ChEBI" id="CHEBI:60344"/>
    </cofactor>
</comment>
<keyword evidence="6" id="KW-0408">Iron</keyword>
<dbReference type="InterPro" id="IPR002016">
    <property type="entry name" value="Haem_peroxidase"/>
</dbReference>
<comment type="similarity">
    <text evidence="10">Belongs to the peroxidase family. Peroxidase/catalase subfamily.</text>
</comment>
<name>A0A455U2G9_9GAMM</name>
<dbReference type="PANTHER" id="PTHR30555:SF0">
    <property type="entry name" value="CATALASE-PEROXIDASE"/>
    <property type="match status" value="1"/>
</dbReference>
<dbReference type="GO" id="GO:0070301">
    <property type="term" value="P:cellular response to hydrogen peroxide"/>
    <property type="evidence" value="ECO:0007669"/>
    <property type="project" value="TreeGrafter"/>
</dbReference>
<dbReference type="InterPro" id="IPR010255">
    <property type="entry name" value="Haem_peroxidase_sf"/>
</dbReference>
<evidence type="ECO:0000313" key="13">
    <source>
        <dbReference type="EMBL" id="BBI60222.1"/>
    </source>
</evidence>
<evidence type="ECO:0000256" key="7">
    <source>
        <dbReference type="ARBA" id="ARBA00023324"/>
    </source>
</evidence>
<dbReference type="Proteomes" id="UP000320231">
    <property type="component" value="Chromosome"/>
</dbReference>
<reference evidence="13 14" key="1">
    <citation type="journal article" date="2019" name="Microbiol. Resour. Announc.">
        <title>Complete Genome Sequence of Halomonas sulfidaeris Strain Esulfide1 Isolated from a Metal Sulfide Rock at a Depth of 2,200 Meters, Obtained Using Nanopore Sequencing.</title>
        <authorList>
            <person name="Saito M."/>
            <person name="Nishigata A."/>
            <person name="Galipon J."/>
            <person name="Arakawa K."/>
        </authorList>
    </citation>
    <scope>NUCLEOTIDE SEQUENCE [LARGE SCALE GENOMIC DNA]</scope>
    <source>
        <strain evidence="13 14">ATCC BAA-803</strain>
    </source>
</reference>
<evidence type="ECO:0000256" key="4">
    <source>
        <dbReference type="ARBA" id="ARBA00022723"/>
    </source>
</evidence>